<accession>A0A1I7T0S6</accession>
<evidence type="ECO:0000313" key="2">
    <source>
        <dbReference type="Proteomes" id="UP000095282"/>
    </source>
</evidence>
<keyword evidence="1" id="KW-0732">Signal</keyword>
<dbReference type="AlphaFoldDB" id="A0A1I7T0S6"/>
<sequence>MFRSFVLLAALLLTAQCWSNVQLLESLKKACPPLSFLCPKHDYGLFDGYKWEWDDEAIINSDMGERFRTAPRLNVELLEAMKEEFCCLKGPCLFRCGVFPRDEIDLIRAFPENSVALLSLNLPQLEQYRPHVEDFAKKPAALRAHRRQYPAEIEEFMDLVHAHQDLIRSMLKERNLYN</sequence>
<protein>
    <submittedName>
        <fullName evidence="3">DUF19 domain-containing protein</fullName>
    </submittedName>
</protein>
<dbReference type="eggNOG" id="ENOG502TI4W">
    <property type="taxonomic scope" value="Eukaryota"/>
</dbReference>
<reference evidence="3" key="1">
    <citation type="submission" date="2016-11" db="UniProtKB">
        <authorList>
            <consortium name="WormBaseParasite"/>
        </authorList>
    </citation>
    <scope>IDENTIFICATION</scope>
</reference>
<dbReference type="InterPro" id="IPR040437">
    <property type="entry name" value="F10E9.3-like"/>
</dbReference>
<evidence type="ECO:0000313" key="3">
    <source>
        <dbReference type="WBParaSite" id="Csp11.Scaffold450.g1302.t1"/>
    </source>
</evidence>
<feature type="chain" id="PRO_5009306891" evidence="1">
    <location>
        <begin position="20"/>
        <end position="178"/>
    </location>
</feature>
<organism evidence="2 3">
    <name type="scientific">Caenorhabditis tropicalis</name>
    <dbReference type="NCBI Taxonomy" id="1561998"/>
    <lineage>
        <taxon>Eukaryota</taxon>
        <taxon>Metazoa</taxon>
        <taxon>Ecdysozoa</taxon>
        <taxon>Nematoda</taxon>
        <taxon>Chromadorea</taxon>
        <taxon>Rhabditida</taxon>
        <taxon>Rhabditina</taxon>
        <taxon>Rhabditomorpha</taxon>
        <taxon>Rhabditoidea</taxon>
        <taxon>Rhabditidae</taxon>
        <taxon>Peloderinae</taxon>
        <taxon>Caenorhabditis</taxon>
    </lineage>
</organism>
<proteinExistence type="predicted"/>
<name>A0A1I7T0S6_9PELO</name>
<dbReference type="Proteomes" id="UP000095282">
    <property type="component" value="Unplaced"/>
</dbReference>
<dbReference type="PANTHER" id="PTHR36953">
    <property type="entry name" value="PROTEIN CBG07386-RELATED"/>
    <property type="match status" value="1"/>
</dbReference>
<dbReference type="PANTHER" id="PTHR36953:SF1">
    <property type="entry name" value="PROTEIN CBG17380"/>
    <property type="match status" value="1"/>
</dbReference>
<dbReference type="WBParaSite" id="Csp11.Scaffold450.g1302.t1">
    <property type="protein sequence ID" value="Csp11.Scaffold450.g1302.t1"/>
    <property type="gene ID" value="Csp11.Scaffold450.g1302"/>
</dbReference>
<feature type="signal peptide" evidence="1">
    <location>
        <begin position="1"/>
        <end position="19"/>
    </location>
</feature>
<keyword evidence="2" id="KW-1185">Reference proteome</keyword>
<evidence type="ECO:0000256" key="1">
    <source>
        <dbReference type="SAM" id="SignalP"/>
    </source>
</evidence>